<evidence type="ECO:0000313" key="2">
    <source>
        <dbReference type="EMBL" id="PCC48425.1"/>
    </source>
</evidence>
<dbReference type="InterPro" id="IPR011051">
    <property type="entry name" value="RmlC_Cupin_sf"/>
</dbReference>
<gene>
    <name evidence="2" type="ORF">CIK64_01690</name>
</gene>
<evidence type="ECO:0000313" key="3">
    <source>
        <dbReference type="Proteomes" id="UP000217564"/>
    </source>
</evidence>
<evidence type="ECO:0000259" key="1">
    <source>
        <dbReference type="Pfam" id="PF07883"/>
    </source>
</evidence>
<dbReference type="InterPro" id="IPR014710">
    <property type="entry name" value="RmlC-like_jellyroll"/>
</dbReference>
<dbReference type="EMBL" id="NRGP01000002">
    <property type="protein sequence ID" value="PCC48425.1"/>
    <property type="molecule type" value="Genomic_DNA"/>
</dbReference>
<organism evidence="2 3">
    <name type="scientific">Brevibacterium aurantiacum</name>
    <dbReference type="NCBI Taxonomy" id="273384"/>
    <lineage>
        <taxon>Bacteria</taxon>
        <taxon>Bacillati</taxon>
        <taxon>Actinomycetota</taxon>
        <taxon>Actinomycetes</taxon>
        <taxon>Micrococcales</taxon>
        <taxon>Brevibacteriaceae</taxon>
        <taxon>Brevibacterium</taxon>
    </lineage>
</organism>
<dbReference type="AlphaFoldDB" id="A0A2A3ZAP2"/>
<dbReference type="Proteomes" id="UP000217564">
    <property type="component" value="Unassembled WGS sequence"/>
</dbReference>
<comment type="caution">
    <text evidence="2">The sequence shown here is derived from an EMBL/GenBank/DDBJ whole genome shotgun (WGS) entry which is preliminary data.</text>
</comment>
<proteinExistence type="predicted"/>
<feature type="domain" description="Cupin type-2" evidence="1">
    <location>
        <begin position="39"/>
        <end position="103"/>
    </location>
</feature>
<reference evidence="2 3" key="1">
    <citation type="journal article" date="2017" name="Elife">
        <title>Extensive horizontal gene transfer in cheese-associated bacteria.</title>
        <authorList>
            <person name="Bonham K.S."/>
            <person name="Wolfe B.E."/>
            <person name="Dutton R.J."/>
        </authorList>
    </citation>
    <scope>NUCLEOTIDE SEQUENCE [LARGE SCALE GENOMIC DNA]</scope>
    <source>
        <strain evidence="2 3">947_7</strain>
    </source>
</reference>
<name>A0A2A3ZAP2_BREAU</name>
<accession>A0A2A3ZAP2</accession>
<dbReference type="Gene3D" id="2.60.120.10">
    <property type="entry name" value="Jelly Rolls"/>
    <property type="match status" value="1"/>
</dbReference>
<dbReference type="Pfam" id="PF07883">
    <property type="entry name" value="Cupin_2"/>
    <property type="match status" value="1"/>
</dbReference>
<sequence length="124" mass="13119">MSYLPNIAARTFTTHGVVFNSFASSATGAQRLGVWRADFSPQTPGLAHTMTEEEVLHVLEGELDNEIAEQAFTAGAGDAVLVPAGAQFRVSNSSDLPARAWVVTTLGMNAEMLSGEALSPPWAQ</sequence>
<dbReference type="RefSeq" id="WP_096161551.1">
    <property type="nucleotide sequence ID" value="NZ_JABUXY010000001.1"/>
</dbReference>
<dbReference type="InterPro" id="IPR013096">
    <property type="entry name" value="Cupin_2"/>
</dbReference>
<protein>
    <recommendedName>
        <fullName evidence="1">Cupin type-2 domain-containing protein</fullName>
    </recommendedName>
</protein>
<dbReference type="SUPFAM" id="SSF51182">
    <property type="entry name" value="RmlC-like cupins"/>
    <property type="match status" value="1"/>
</dbReference>